<organism evidence="3">
    <name type="scientific">Fagus sylvatica</name>
    <name type="common">Beechnut</name>
    <dbReference type="NCBI Taxonomy" id="28930"/>
    <lineage>
        <taxon>Eukaryota</taxon>
        <taxon>Viridiplantae</taxon>
        <taxon>Streptophyta</taxon>
        <taxon>Embryophyta</taxon>
        <taxon>Tracheophyta</taxon>
        <taxon>Spermatophyta</taxon>
        <taxon>Magnoliopsida</taxon>
        <taxon>eudicotyledons</taxon>
        <taxon>Gunneridae</taxon>
        <taxon>Pentapetalae</taxon>
        <taxon>rosids</taxon>
        <taxon>fabids</taxon>
        <taxon>Fagales</taxon>
        <taxon>Fagaceae</taxon>
        <taxon>Fagus</taxon>
    </lineage>
</organism>
<dbReference type="EMBL" id="OIVN01006114">
    <property type="protein sequence ID" value="SPD25352.1"/>
    <property type="molecule type" value="Genomic_DNA"/>
</dbReference>
<feature type="region of interest" description="Disordered" evidence="1">
    <location>
        <begin position="302"/>
        <end position="332"/>
    </location>
</feature>
<sequence length="713" mass="79742">MRLKCSIPILVESSPNKNLLTIFSAMHSFPKRFATTLSENGFHPKQNQAPLPRGDAHLKPSSAISASFGRVAHLVIRSRSDIGSAPKPLKGFPRNKHDGKSCFSVPTTQRVDSVSMEIQKRSSKLQSNAVQPKSRPTNPVLWIRIQRIFLNPRLQFCMLSSPDDRQSVTWICHKLFINIVDQSKFYLKLSCEDFPWTDAFVDQTRVITIMEDKIWRSFRRARQFWLKGIRVFWGFEKNEFAASTKSDSASNLLAEWVPSKLQITSPPTPTTPIPIPSPPPSHTLDKEFARLFSSEHPLLVSPTHTTSSPLQMTPLAIPPSNENPPPPQLQASTHSMTTRSRVGIVKPNPKYALSVITPSTPPEPKSVKVALRDPSWHAAMKDEMHALHHNNTWTLVPRQPGMNVIGCRWIFKTKLHSDGSLDRLKARLVAKGYNQREGVDFLETFSPVIRPATIRTVLTLATVKGWSLRQLDVKNAFLHGYLDTAVFMDQPPGFADSTLPHHVCKLQRALYGLKQAPRAWFDRFSTFLIDYGFLCSSADSSLFVFNTGTLLGVHSSTLDHAFSDALGCYPTTRRSTTGFCTFLGSNCNTEAEYRAMASTAAELTWISFILRDIGVSQAQPPVLFCDNLSALHMSVNPVLHARTKHIAIDYHFVREKVALGSLLTRFVPSSLQIADLFTKPLSRAVFDGLKTKLGLWDTPTPSLKGDKEADKSN</sequence>
<dbReference type="SUPFAM" id="SSF56672">
    <property type="entry name" value="DNA/RNA polymerases"/>
    <property type="match status" value="1"/>
</dbReference>
<dbReference type="CDD" id="cd09272">
    <property type="entry name" value="RNase_HI_RT_Ty1"/>
    <property type="match status" value="1"/>
</dbReference>
<dbReference type="PANTHER" id="PTHR11439">
    <property type="entry name" value="GAG-POL-RELATED RETROTRANSPOSON"/>
    <property type="match status" value="1"/>
</dbReference>
<dbReference type="AlphaFoldDB" id="A0A2N9IKH0"/>
<dbReference type="InterPro" id="IPR013103">
    <property type="entry name" value="RVT_2"/>
</dbReference>
<reference evidence="3" key="1">
    <citation type="submission" date="2018-02" db="EMBL/GenBank/DDBJ databases">
        <authorList>
            <person name="Cohen D.B."/>
            <person name="Kent A.D."/>
        </authorList>
    </citation>
    <scope>NUCLEOTIDE SEQUENCE</scope>
</reference>
<proteinExistence type="predicted"/>
<accession>A0A2N9IKH0</accession>
<dbReference type="InterPro" id="IPR043502">
    <property type="entry name" value="DNA/RNA_pol_sf"/>
</dbReference>
<feature type="compositionally biased region" description="Polar residues" evidence="1">
    <location>
        <begin position="302"/>
        <end position="311"/>
    </location>
</feature>
<dbReference type="Pfam" id="PF07727">
    <property type="entry name" value="RVT_2"/>
    <property type="match status" value="1"/>
</dbReference>
<evidence type="ECO:0000313" key="3">
    <source>
        <dbReference type="EMBL" id="SPD25352.1"/>
    </source>
</evidence>
<name>A0A2N9IKH0_FAGSY</name>
<feature type="domain" description="Reverse transcriptase Ty1/copia-type" evidence="2">
    <location>
        <begin position="390"/>
        <end position="548"/>
    </location>
</feature>
<evidence type="ECO:0000256" key="1">
    <source>
        <dbReference type="SAM" id="MobiDB-lite"/>
    </source>
</evidence>
<protein>
    <recommendedName>
        <fullName evidence="2">Reverse transcriptase Ty1/copia-type domain-containing protein</fullName>
    </recommendedName>
</protein>
<gene>
    <name evidence="3" type="ORF">FSB_LOCUS53234</name>
</gene>
<evidence type="ECO:0000259" key="2">
    <source>
        <dbReference type="Pfam" id="PF07727"/>
    </source>
</evidence>
<dbReference type="PANTHER" id="PTHR11439:SF455">
    <property type="entry name" value="RLK (RECEPTOR-LIKE PROTEIN KINASE) 8, PUTATIVE-RELATED"/>
    <property type="match status" value="1"/>
</dbReference>